<evidence type="ECO:0000313" key="4">
    <source>
        <dbReference type="Proteomes" id="UP000216478"/>
    </source>
</evidence>
<dbReference type="Pfam" id="PF01569">
    <property type="entry name" value="PAP2"/>
    <property type="match status" value="1"/>
</dbReference>
<organism evidence="3 4">
    <name type="scientific">Brucella grignonensis</name>
    <dbReference type="NCBI Taxonomy" id="94627"/>
    <lineage>
        <taxon>Bacteria</taxon>
        <taxon>Pseudomonadati</taxon>
        <taxon>Pseudomonadota</taxon>
        <taxon>Alphaproteobacteria</taxon>
        <taxon>Hyphomicrobiales</taxon>
        <taxon>Brucellaceae</taxon>
        <taxon>Brucella/Ochrobactrum group</taxon>
        <taxon>Brucella</taxon>
    </lineage>
</organism>
<keyword evidence="1" id="KW-0812">Transmembrane</keyword>
<dbReference type="GO" id="GO:0005886">
    <property type="term" value="C:plasma membrane"/>
    <property type="evidence" value="ECO:0007669"/>
    <property type="project" value="InterPro"/>
</dbReference>
<protein>
    <submittedName>
        <fullName evidence="3">PAP2 superfamily protein</fullName>
    </submittedName>
</protein>
<feature type="transmembrane region" description="Helical" evidence="1">
    <location>
        <begin position="66"/>
        <end position="86"/>
    </location>
</feature>
<reference evidence="3 4" key="1">
    <citation type="submission" date="2017-07" db="EMBL/GenBank/DDBJ databases">
        <title>Phylogenetic study on the rhizospheric bacterium Ochrobactrum sp. A44.</title>
        <authorList>
            <person name="Krzyzanowska D.M."/>
            <person name="Ossowicki A."/>
            <person name="Rajewska M."/>
            <person name="Maciag T."/>
            <person name="Kaczynski Z."/>
            <person name="Czerwicka M."/>
            <person name="Jafra S."/>
        </authorList>
    </citation>
    <scope>NUCLEOTIDE SEQUENCE [LARGE SCALE GENOMIC DNA]</scope>
    <source>
        <strain evidence="3 4">OgA9a</strain>
    </source>
</reference>
<dbReference type="CDD" id="cd03385">
    <property type="entry name" value="PAP2_BcrC_like"/>
    <property type="match status" value="1"/>
</dbReference>
<evidence type="ECO:0000259" key="2">
    <source>
        <dbReference type="SMART" id="SM00014"/>
    </source>
</evidence>
<dbReference type="PANTHER" id="PTHR14969:SF13">
    <property type="entry name" value="AT30094P"/>
    <property type="match status" value="1"/>
</dbReference>
<dbReference type="SMART" id="SM00014">
    <property type="entry name" value="acidPPc"/>
    <property type="match status" value="1"/>
</dbReference>
<evidence type="ECO:0000313" key="3">
    <source>
        <dbReference type="EMBL" id="OYR17464.1"/>
    </source>
</evidence>
<gene>
    <name evidence="3" type="ORF">CEV33_3921</name>
</gene>
<keyword evidence="1" id="KW-0472">Membrane</keyword>
<dbReference type="AlphaFoldDB" id="A0A256FRI9"/>
<proteinExistence type="predicted"/>
<dbReference type="SUPFAM" id="SSF48317">
    <property type="entry name" value="Acid phosphatase/Vanadium-dependent haloperoxidase"/>
    <property type="match status" value="1"/>
</dbReference>
<dbReference type="RefSeq" id="WP_094538955.1">
    <property type="nucleotide sequence ID" value="NZ_JBHEER010000012.1"/>
</dbReference>
<dbReference type="InterPro" id="IPR000326">
    <property type="entry name" value="PAP2/HPO"/>
</dbReference>
<feature type="domain" description="Phosphatidic acid phosphatase type 2/haloperoxidase" evidence="2">
    <location>
        <begin position="62"/>
        <end position="172"/>
    </location>
</feature>
<dbReference type="OrthoDB" id="9801622at2"/>
<feature type="transmembrane region" description="Helical" evidence="1">
    <location>
        <begin position="28"/>
        <end position="54"/>
    </location>
</feature>
<sequence>MNQNYFPIDSFNLELFSILNASSNPRPLVVALATYAADYAIYFLPLLLAGLWLWGNSDRRGQLVSTFLGAELALGLNQIAGLIWFHPRPFMVPVGNTLVEHVADSSFPSDHVTFMAAIAIGLWWLACERIAAGLAAILTILVAWSRIYLGVHFPFDMAGGLLTAVIGMLVILPFRPFLEGTVMDCLLLPTYRWVFSALIAWGWCRS</sequence>
<evidence type="ECO:0000256" key="1">
    <source>
        <dbReference type="SAM" id="Phobius"/>
    </source>
</evidence>
<name>A0A256FRI9_9HYPH</name>
<keyword evidence="4" id="KW-1185">Reference proteome</keyword>
<dbReference type="InterPro" id="IPR036938">
    <property type="entry name" value="PAP2/HPO_sf"/>
</dbReference>
<dbReference type="InterPro" id="IPR033879">
    <property type="entry name" value="UPP_Pase"/>
</dbReference>
<feature type="transmembrane region" description="Helical" evidence="1">
    <location>
        <begin position="186"/>
        <end position="203"/>
    </location>
</feature>
<comment type="caution">
    <text evidence="3">The sequence shown here is derived from an EMBL/GenBank/DDBJ whole genome shotgun (WGS) entry which is preliminary data.</text>
</comment>
<keyword evidence="1" id="KW-1133">Transmembrane helix</keyword>
<dbReference type="PANTHER" id="PTHR14969">
    <property type="entry name" value="SPHINGOSINE-1-PHOSPHATE PHOSPHOHYDROLASE"/>
    <property type="match status" value="1"/>
</dbReference>
<accession>A0A256FRI9</accession>
<feature type="transmembrane region" description="Helical" evidence="1">
    <location>
        <begin position="157"/>
        <end position="174"/>
    </location>
</feature>
<dbReference type="Proteomes" id="UP000216478">
    <property type="component" value="Unassembled WGS sequence"/>
</dbReference>
<dbReference type="GO" id="GO:0050380">
    <property type="term" value="F:undecaprenyl-diphosphatase activity"/>
    <property type="evidence" value="ECO:0007669"/>
    <property type="project" value="InterPro"/>
</dbReference>
<dbReference type="Gene3D" id="1.20.144.10">
    <property type="entry name" value="Phosphatidic acid phosphatase type 2/haloperoxidase"/>
    <property type="match status" value="1"/>
</dbReference>
<dbReference type="EMBL" id="NNRL01000147">
    <property type="protein sequence ID" value="OYR17464.1"/>
    <property type="molecule type" value="Genomic_DNA"/>
</dbReference>